<keyword evidence="4" id="KW-0488">Methylation</keyword>
<dbReference type="SUPFAM" id="SSF48081">
    <property type="entry name" value="Methyl-coenzyme M reductase alpha and beta chain C-terminal domain"/>
    <property type="match status" value="1"/>
</dbReference>
<keyword evidence="8 10" id="KW-0484">Methanogenesis</keyword>
<evidence type="ECO:0000256" key="10">
    <source>
        <dbReference type="PIRNR" id="PIRNR000262"/>
    </source>
</evidence>
<evidence type="ECO:0000256" key="6">
    <source>
        <dbReference type="ARBA" id="ARBA00022679"/>
    </source>
</evidence>
<feature type="domain" description="Methyl-coenzyme M reductase alpha subunit N-terminal" evidence="14">
    <location>
        <begin position="8"/>
        <end position="282"/>
    </location>
</feature>
<dbReference type="GO" id="GO:0050524">
    <property type="term" value="F:coenzyme-B sulfoethylthiotransferase activity"/>
    <property type="evidence" value="ECO:0007669"/>
    <property type="project" value="UniProtKB-UniRule"/>
</dbReference>
<keyword evidence="5 10" id="KW-0533">Nickel</keyword>
<dbReference type="AlphaFoldDB" id="A0A7G9Z7L4"/>
<evidence type="ECO:0000256" key="12">
    <source>
        <dbReference type="PIRSR" id="PIRSR000262-2"/>
    </source>
</evidence>
<name>A0A7G9Z7L4_9EURY</name>
<dbReference type="GO" id="GO:0015948">
    <property type="term" value="P:methanogenesis"/>
    <property type="evidence" value="ECO:0007669"/>
    <property type="project" value="UniProtKB-UniRule"/>
</dbReference>
<evidence type="ECO:0000256" key="9">
    <source>
        <dbReference type="ARBA" id="ARBA00047772"/>
    </source>
</evidence>
<dbReference type="Gene3D" id="3.30.70.470">
    <property type="match status" value="1"/>
</dbReference>
<comment type="function">
    <text evidence="10">Component of the methyl-coenzyme M reductase (MCR) I that catalyzes the reductive cleavage of methyl-coenzyme M (CoM-S-CH3 or 2-(methylthio)ethanesulfonate) using coenzyme B (CoB or 7-mercaptoheptanoylthreonine phosphate) as reductant which results in the production of methane and the mixed heterodisulfide of CoB and CoM (CoM-S-S-CoB). This is the final step in methanogenesis.</text>
</comment>
<feature type="domain" description="Methyl-coenzyme M reductase alpha subunit C-terminal" evidence="13">
    <location>
        <begin position="330"/>
        <end position="460"/>
    </location>
</feature>
<comment type="catalytic activity">
    <reaction evidence="9">
        <text>coenzyme B + methyl-coenzyme M = methane + coenzyme M-coenzyme B heterodisulfide</text>
        <dbReference type="Rhea" id="RHEA:12532"/>
        <dbReference type="ChEBI" id="CHEBI:16183"/>
        <dbReference type="ChEBI" id="CHEBI:58286"/>
        <dbReference type="ChEBI" id="CHEBI:58411"/>
        <dbReference type="ChEBI" id="CHEBI:58596"/>
        <dbReference type="EC" id="2.8.4.1"/>
    </reaction>
    <physiologicalReaction direction="left-to-right" evidence="9">
        <dbReference type="Rhea" id="RHEA:12533"/>
    </physiologicalReaction>
</comment>
<dbReference type="Gene3D" id="3.90.390.10">
    <property type="entry name" value="Methyl-coenzyme M Reductase, Chain A, domain 1"/>
    <property type="match status" value="1"/>
</dbReference>
<feature type="binding site" description="axial binding residue" evidence="11">
    <location>
        <position position="155"/>
    </location>
    <ligand>
        <name>coenzyme F430</name>
        <dbReference type="ChEBI" id="CHEBI:60540"/>
    </ligand>
    <ligandPart>
        <name>Ni</name>
        <dbReference type="ChEBI" id="CHEBI:28112"/>
    </ligandPart>
</feature>
<evidence type="ECO:0000256" key="1">
    <source>
        <dbReference type="ARBA" id="ARBA00005149"/>
    </source>
</evidence>
<evidence type="ECO:0000259" key="13">
    <source>
        <dbReference type="Pfam" id="PF02249"/>
    </source>
</evidence>
<dbReference type="EC" id="2.8.4.1" evidence="10"/>
<dbReference type="InterPro" id="IPR016212">
    <property type="entry name" value="Me_CoM_Rdtase_asu"/>
</dbReference>
<gene>
    <name evidence="15" type="primary">mcrA</name>
    <name evidence="15" type="ORF">INNEFFPN_00007</name>
</gene>
<comment type="subunit">
    <text evidence="10">Hexamer of two alpha, two beta, and two gamma chains.</text>
</comment>
<dbReference type="UniPathway" id="UPA00646">
    <property type="reaction ID" value="UER00699"/>
</dbReference>
<reference evidence="15" key="1">
    <citation type="submission" date="2020-06" db="EMBL/GenBank/DDBJ databases">
        <title>Unique genomic features of the anaerobic methanotrophic archaea.</title>
        <authorList>
            <person name="Chadwick G.L."/>
            <person name="Skennerton C.T."/>
            <person name="Laso-Perez R."/>
            <person name="Leu A.O."/>
            <person name="Speth D.R."/>
            <person name="Yu H."/>
            <person name="Morgan-Lang C."/>
            <person name="Hatzenpichler R."/>
            <person name="Goudeau D."/>
            <person name="Malmstrom R."/>
            <person name="Brazelton W.J."/>
            <person name="Woyke T."/>
            <person name="Hallam S.J."/>
            <person name="Tyson G.W."/>
            <person name="Wegener G."/>
            <person name="Boetius A."/>
            <person name="Orphan V."/>
        </authorList>
    </citation>
    <scope>NUCLEOTIDE SEQUENCE</scope>
</reference>
<keyword evidence="6 10" id="KW-0808">Transferase</keyword>
<evidence type="ECO:0000256" key="7">
    <source>
        <dbReference type="ARBA" id="ARBA00022723"/>
    </source>
</evidence>
<proteinExistence type="inferred from homology"/>
<dbReference type="Gene3D" id="1.20.840.10">
    <property type="entry name" value="Methyl-coenzyme M reductase, alpha/beta subunit, C-terminal"/>
    <property type="match status" value="1"/>
</dbReference>
<dbReference type="InterPro" id="IPR015811">
    <property type="entry name" value="Me_CoM_Rdtase_asu_N_sub1"/>
</dbReference>
<dbReference type="PIRSF" id="PIRSF000262">
    <property type="entry name" value="MCR_alpha"/>
    <property type="match status" value="1"/>
</dbReference>
<evidence type="ECO:0000259" key="14">
    <source>
        <dbReference type="Pfam" id="PF02745"/>
    </source>
</evidence>
<comment type="similarity">
    <text evidence="2">Belongs to the methyl-coenzyme M reductase alpha subunit family.</text>
</comment>
<evidence type="ECO:0000256" key="4">
    <source>
        <dbReference type="ARBA" id="ARBA00022481"/>
    </source>
</evidence>
<dbReference type="GO" id="GO:0046872">
    <property type="term" value="F:metal ion binding"/>
    <property type="evidence" value="ECO:0007669"/>
    <property type="project" value="UniProtKB-UniRule"/>
</dbReference>
<dbReference type="InterPro" id="IPR015823">
    <property type="entry name" value="Me_CoM_Rdtase_asu_N_sub2"/>
</dbReference>
<protein>
    <recommendedName>
        <fullName evidence="10">Methyl-coenzyme M reductase subunit alpha</fullName>
        <ecNumber evidence="10">2.8.4.1</ecNumber>
    </recommendedName>
</protein>
<evidence type="ECO:0000256" key="2">
    <source>
        <dbReference type="ARBA" id="ARBA00010434"/>
    </source>
</evidence>
<dbReference type="InterPro" id="IPR003183">
    <property type="entry name" value="Me_CoM_Rdtase_asu_N"/>
</dbReference>
<evidence type="ECO:0000256" key="3">
    <source>
        <dbReference type="ARBA" id="ARBA00011155"/>
    </source>
</evidence>
<comment type="pathway">
    <text evidence="1 10">One-carbon metabolism; methyl-coenzyme M reduction; methane from methyl-coenzyme M: step 1/1.</text>
</comment>
<evidence type="ECO:0000313" key="15">
    <source>
        <dbReference type="EMBL" id="QNO56248.1"/>
    </source>
</evidence>
<keyword evidence="7 10" id="KW-0479">Metal-binding</keyword>
<organism evidence="15">
    <name type="scientific">Candidatus Methanophaga sp. ANME-1 ERB7</name>
    <dbReference type="NCBI Taxonomy" id="2759913"/>
    <lineage>
        <taxon>Archaea</taxon>
        <taxon>Methanobacteriati</taxon>
        <taxon>Methanobacteriota</taxon>
        <taxon>Stenosarchaea group</taxon>
        <taxon>Methanomicrobia</taxon>
        <taxon>Candidatus Methanophagales</taxon>
        <taxon>Candidatus Methanophagaceae</taxon>
        <taxon>Candidatus Methanophaga</taxon>
    </lineage>
</organism>
<dbReference type="InterPro" id="IPR009024">
    <property type="entry name" value="Me_CoM_Rdtase_Fd-like_fold"/>
</dbReference>
<sequence>MPYNDIQHSFMKAMSDKFDEKPEGVNTKFYVYGGIAQKGGMRKREFIAEAQKIVDSRVSGTPAYNPDVGMPQGQRFLMPYMMNHTDIMVNADDLHWINNAAMQQCWDDMKRGIVLGLDDAHGLLEARLGKEVTPDTISHYMEVLNHALPGGAVIQEHMVETKPMLVNDSYAKIFTGDDDLADAVDRRFLLDINKEFAAGWEKPGEQADQLKDAIGKKIWQVLWMPTVVGRQTDGGTMFRWVGMQVGMTMISAYKLCAGESVTGEFAYYAKHAAVVQLSNYMPVKRARAHNEPGGMPLGINADSVRSNALFPNDPIRNELESIAVAAMVYDQLWFGTYMSGGVGFTQYASATYTDNILEDFCYKGCEIGLDYAGGEMASIKGDKLNMDILEEIIRAENDYCLTQYEAYPTVAESHFGGSVRACCAAAGCGSAVACATGLAQPTLSAWSLSQLGHYERKGRLGFFGYDLQDQCTACGSYSYQSDEGMPFEMRGVNYPNYAMNVGHQSAYGGLVAGAHCANHDAWVLSPLWKVAFSDRDLPFDRGYVTREYGLGANREYTKVAGERDLIIAGYYGREPGAKL</sequence>
<evidence type="ECO:0000256" key="8">
    <source>
        <dbReference type="ARBA" id="ARBA00022994"/>
    </source>
</evidence>
<dbReference type="EMBL" id="MT631651">
    <property type="protein sequence ID" value="QNO56248.1"/>
    <property type="molecule type" value="Genomic_DNA"/>
</dbReference>
<dbReference type="InterPro" id="IPR009047">
    <property type="entry name" value="Me_CoM_Rdtase_asu_C"/>
</dbReference>
<evidence type="ECO:0000256" key="5">
    <source>
        <dbReference type="ARBA" id="ARBA00022596"/>
    </source>
</evidence>
<dbReference type="Pfam" id="PF02249">
    <property type="entry name" value="MCR_alpha"/>
    <property type="match status" value="1"/>
</dbReference>
<feature type="modified residue" description="5-methylarginine" evidence="12">
    <location>
        <position position="271"/>
    </location>
</feature>
<dbReference type="SUPFAM" id="SSF55088">
    <property type="entry name" value="Methyl-coenzyme M reductase subunits"/>
    <property type="match status" value="1"/>
</dbReference>
<comment type="subunit">
    <text evidence="3">MCR is a hexamer of two alpha, two beta, and two gamma chains, forming a dimer of heterotrimers.</text>
</comment>
<dbReference type="Pfam" id="PF02745">
    <property type="entry name" value="MCR_alpha_N"/>
    <property type="match status" value="1"/>
</dbReference>
<accession>A0A7G9Z7L4</accession>
<evidence type="ECO:0000256" key="11">
    <source>
        <dbReference type="PIRSR" id="PIRSR000262-1"/>
    </source>
</evidence>
<comment type="cofactor">
    <cofactor evidence="10">
        <name>coenzyme F430</name>
        <dbReference type="ChEBI" id="CHEBI:60540"/>
    </cofactor>
    <text evidence="10">Binds 2 coenzyme F430 non-covalently per MCR complex. Coenzyme F430 is a yellow nickel porphinoid. Methyl-coenzyme-M reductase is activated when the enzyme-bound coenzyme F430 is reduced to the Ni(I) oxidation state.</text>
</comment>
<feature type="modified residue" description="5-methylarginine" evidence="12">
    <location>
        <position position="285"/>
    </location>
</feature>
<dbReference type="InterPro" id="IPR008924">
    <property type="entry name" value="Me_CoM_Rdtase_asu/bsu_C"/>
</dbReference>